<dbReference type="InterPro" id="IPR011006">
    <property type="entry name" value="CheY-like_superfamily"/>
</dbReference>
<dbReference type="Pfam" id="PF00072">
    <property type="entry name" value="Response_reg"/>
    <property type="match status" value="1"/>
</dbReference>
<dbReference type="PROSITE" id="PS50110">
    <property type="entry name" value="RESPONSE_REGULATORY"/>
    <property type="match status" value="1"/>
</dbReference>
<accession>A0A6J7BMZ4</accession>
<sequence>MQGNINPRIFTKLGSYPLNQLFTQLIGVGQSLDRTFIDSSFFCSADLPESLDTDISRLLVLTSHKGYPHIKRVIFGVNVSYILPMKMATETALALGVLVVEDENFSRTILSESLIACGLRVVGSASNAQAAMKLFQLHHPDVVTLDLDLGDGPTGIDIAYAMREKDSSVGIVILSSLPDPRLLRPNLRPVPPHVIYQQKSKIDTAEALMRSIHEAIQAIANAGDKNASRNNGAHHQTPFTDTQIELMRLIALGLSNTEISKRRFTTVKSTENSIARLAKMLHLEQDETINQRVQIARTYFRLIKGI</sequence>
<dbReference type="InterPro" id="IPR039420">
    <property type="entry name" value="WalR-like"/>
</dbReference>
<dbReference type="PANTHER" id="PTHR43214">
    <property type="entry name" value="TWO-COMPONENT RESPONSE REGULATOR"/>
    <property type="match status" value="1"/>
</dbReference>
<dbReference type="EMBL" id="CAFAZX010000124">
    <property type="protein sequence ID" value="CAB4845563.1"/>
    <property type="molecule type" value="Genomic_DNA"/>
</dbReference>
<dbReference type="InterPro" id="IPR036388">
    <property type="entry name" value="WH-like_DNA-bd_sf"/>
</dbReference>
<keyword evidence="1" id="KW-0238">DNA-binding</keyword>
<gene>
    <name evidence="3" type="ORF">UFOPK3241_01435</name>
</gene>
<dbReference type="SUPFAM" id="SSF46894">
    <property type="entry name" value="C-terminal effector domain of the bipartite response regulators"/>
    <property type="match status" value="1"/>
</dbReference>
<dbReference type="GO" id="GO:0006355">
    <property type="term" value="P:regulation of DNA-templated transcription"/>
    <property type="evidence" value="ECO:0007669"/>
    <property type="project" value="InterPro"/>
</dbReference>
<evidence type="ECO:0000256" key="1">
    <source>
        <dbReference type="ARBA" id="ARBA00023125"/>
    </source>
</evidence>
<feature type="domain" description="Response regulatory" evidence="2">
    <location>
        <begin position="96"/>
        <end position="216"/>
    </location>
</feature>
<dbReference type="InterPro" id="IPR016032">
    <property type="entry name" value="Sig_transdc_resp-reg_C-effctor"/>
</dbReference>
<dbReference type="SUPFAM" id="SSF52172">
    <property type="entry name" value="CheY-like"/>
    <property type="match status" value="1"/>
</dbReference>
<organism evidence="3">
    <name type="scientific">freshwater metagenome</name>
    <dbReference type="NCBI Taxonomy" id="449393"/>
    <lineage>
        <taxon>unclassified sequences</taxon>
        <taxon>metagenomes</taxon>
        <taxon>ecological metagenomes</taxon>
    </lineage>
</organism>
<dbReference type="InterPro" id="IPR000792">
    <property type="entry name" value="Tscrpt_reg_LuxR_C"/>
</dbReference>
<dbReference type="SMART" id="SM00421">
    <property type="entry name" value="HTH_LUXR"/>
    <property type="match status" value="1"/>
</dbReference>
<proteinExistence type="predicted"/>
<dbReference type="Gene3D" id="3.40.50.2300">
    <property type="match status" value="1"/>
</dbReference>
<evidence type="ECO:0000313" key="3">
    <source>
        <dbReference type="EMBL" id="CAB4845563.1"/>
    </source>
</evidence>
<dbReference type="GO" id="GO:0003677">
    <property type="term" value="F:DNA binding"/>
    <property type="evidence" value="ECO:0007669"/>
    <property type="project" value="UniProtKB-KW"/>
</dbReference>
<reference evidence="3" key="1">
    <citation type="submission" date="2020-05" db="EMBL/GenBank/DDBJ databases">
        <authorList>
            <person name="Chiriac C."/>
            <person name="Salcher M."/>
            <person name="Ghai R."/>
            <person name="Kavagutti S V."/>
        </authorList>
    </citation>
    <scope>NUCLEOTIDE SEQUENCE</scope>
</reference>
<evidence type="ECO:0000259" key="2">
    <source>
        <dbReference type="PROSITE" id="PS50110"/>
    </source>
</evidence>
<dbReference type="AlphaFoldDB" id="A0A6J7BMZ4"/>
<dbReference type="GO" id="GO:0000160">
    <property type="term" value="P:phosphorelay signal transduction system"/>
    <property type="evidence" value="ECO:0007669"/>
    <property type="project" value="InterPro"/>
</dbReference>
<dbReference type="InterPro" id="IPR001789">
    <property type="entry name" value="Sig_transdc_resp-reg_receiver"/>
</dbReference>
<protein>
    <submittedName>
        <fullName evidence="3">Unannotated protein</fullName>
    </submittedName>
</protein>
<name>A0A6J7BMZ4_9ZZZZ</name>
<dbReference type="SMART" id="SM00448">
    <property type="entry name" value="REC"/>
    <property type="match status" value="1"/>
</dbReference>
<dbReference type="Gene3D" id="1.10.10.10">
    <property type="entry name" value="Winged helix-like DNA-binding domain superfamily/Winged helix DNA-binding domain"/>
    <property type="match status" value="1"/>
</dbReference>